<dbReference type="GO" id="GO:0008270">
    <property type="term" value="F:zinc ion binding"/>
    <property type="evidence" value="ECO:0007669"/>
    <property type="project" value="UniProtKB-KW"/>
</dbReference>
<evidence type="ECO:0000256" key="2">
    <source>
        <dbReference type="ARBA" id="ARBA00022771"/>
    </source>
</evidence>
<evidence type="ECO:0000256" key="3">
    <source>
        <dbReference type="ARBA" id="ARBA00022833"/>
    </source>
</evidence>
<evidence type="ECO:0000313" key="6">
    <source>
        <dbReference type="Proteomes" id="UP000064201"/>
    </source>
</evidence>
<keyword evidence="2" id="KW-0863">Zinc-finger</keyword>
<proteinExistence type="predicted"/>
<dbReference type="EMBL" id="CP011367">
    <property type="protein sequence ID" value="AKJ95269.1"/>
    <property type="molecule type" value="Genomic_DNA"/>
</dbReference>
<keyword evidence="3" id="KW-0862">Zinc</keyword>
<dbReference type="Proteomes" id="UP000064201">
    <property type="component" value="Chromosome"/>
</dbReference>
<keyword evidence="1" id="KW-0479">Metal-binding</keyword>
<organism evidence="5 6">
    <name type="scientific">Thioalkalivibrio versutus</name>
    <dbReference type="NCBI Taxonomy" id="106634"/>
    <lineage>
        <taxon>Bacteria</taxon>
        <taxon>Pseudomonadati</taxon>
        <taxon>Pseudomonadota</taxon>
        <taxon>Gammaproteobacteria</taxon>
        <taxon>Chromatiales</taxon>
        <taxon>Ectothiorhodospiraceae</taxon>
        <taxon>Thioalkalivibrio</taxon>
    </lineage>
</organism>
<evidence type="ECO:0000313" key="5">
    <source>
        <dbReference type="EMBL" id="AKJ95269.1"/>
    </source>
</evidence>
<evidence type="ECO:0000259" key="4">
    <source>
        <dbReference type="PROSITE" id="PS50199"/>
    </source>
</evidence>
<dbReference type="KEGG" id="tvr:TVD_07805"/>
<dbReference type="PROSITE" id="PS50199">
    <property type="entry name" value="ZF_RANBP2_2"/>
    <property type="match status" value="1"/>
</dbReference>
<evidence type="ECO:0000256" key="1">
    <source>
        <dbReference type="ARBA" id="ARBA00022723"/>
    </source>
</evidence>
<dbReference type="PATRIC" id="fig|106634.4.peg.1593"/>
<dbReference type="AlphaFoldDB" id="A0A0G3G4G5"/>
<feature type="domain" description="RanBP2-type" evidence="4">
    <location>
        <begin position="64"/>
        <end position="94"/>
    </location>
</feature>
<keyword evidence="6" id="KW-1185">Reference proteome</keyword>
<dbReference type="InterPro" id="IPR001876">
    <property type="entry name" value="Znf_RanBP2"/>
</dbReference>
<dbReference type="InterPro" id="IPR018551">
    <property type="entry name" value="DUF2007"/>
</dbReference>
<reference evidence="5 6" key="1">
    <citation type="submission" date="2015-04" db="EMBL/GenBank/DDBJ databases">
        <title>Complete Sequence for the Genome of the Thioalkalivibrio versutus D301.</title>
        <authorList>
            <person name="Mu T."/>
            <person name="Zhou J."/>
            <person name="Xu X."/>
        </authorList>
    </citation>
    <scope>NUCLEOTIDE SEQUENCE [LARGE SCALE GENOMIC DNA]</scope>
    <source>
        <strain evidence="5 6">D301</strain>
    </source>
</reference>
<gene>
    <name evidence="5" type="ORF">TVD_07805</name>
</gene>
<dbReference type="STRING" id="106634.TVD_07805"/>
<protein>
    <recommendedName>
        <fullName evidence="4">RanBP2-type domain-containing protein</fullName>
    </recommendedName>
</protein>
<dbReference type="Pfam" id="PF09413">
    <property type="entry name" value="DUF2007"/>
    <property type="match status" value="1"/>
</dbReference>
<accession>A0A0G3G4G5</accession>
<sequence length="98" mass="11032">MAGFIETLLQEAGIPAYVNQAGLYGAVGEVPPTETWARIMVVHEEQAEEARAIILEYLEGEPEHDGRDWKCPRCGEVIEPQFTQCWNCGRDKPRETLS</sequence>
<name>A0A0G3G4G5_9GAMM</name>